<dbReference type="FunFam" id="1.10.510.10:FF:000084">
    <property type="entry name" value="Wall-associated receptor kinase 2"/>
    <property type="match status" value="1"/>
</dbReference>
<evidence type="ECO:0000313" key="18">
    <source>
        <dbReference type="EMBL" id="KAL0319288.1"/>
    </source>
</evidence>
<dbReference type="InterPro" id="IPR000152">
    <property type="entry name" value="EGF-type_Asp/Asn_hydroxyl_site"/>
</dbReference>
<evidence type="ECO:0000256" key="14">
    <source>
        <dbReference type="ARBA" id="ARBA00047951"/>
    </source>
</evidence>
<proteinExistence type="predicted"/>
<evidence type="ECO:0000256" key="7">
    <source>
        <dbReference type="ARBA" id="ARBA00022741"/>
    </source>
</evidence>
<reference evidence="18" key="2">
    <citation type="journal article" date="2024" name="Plant">
        <title>Genomic evolution and insights into agronomic trait innovations of Sesamum species.</title>
        <authorList>
            <person name="Miao H."/>
            <person name="Wang L."/>
            <person name="Qu L."/>
            <person name="Liu H."/>
            <person name="Sun Y."/>
            <person name="Le M."/>
            <person name="Wang Q."/>
            <person name="Wei S."/>
            <person name="Zheng Y."/>
            <person name="Lin W."/>
            <person name="Duan Y."/>
            <person name="Cao H."/>
            <person name="Xiong S."/>
            <person name="Wang X."/>
            <person name="Wei L."/>
            <person name="Li C."/>
            <person name="Ma Q."/>
            <person name="Ju M."/>
            <person name="Zhao R."/>
            <person name="Li G."/>
            <person name="Mu C."/>
            <person name="Tian Q."/>
            <person name="Mei H."/>
            <person name="Zhang T."/>
            <person name="Gao T."/>
            <person name="Zhang H."/>
        </authorList>
    </citation>
    <scope>NUCLEOTIDE SEQUENCE</scope>
    <source>
        <strain evidence="18">G01</strain>
    </source>
</reference>
<dbReference type="InterPro" id="IPR001881">
    <property type="entry name" value="EGF-like_Ca-bd_dom"/>
</dbReference>
<evidence type="ECO:0000259" key="17">
    <source>
        <dbReference type="PROSITE" id="PS50026"/>
    </source>
</evidence>
<dbReference type="SMART" id="SM00220">
    <property type="entry name" value="S_TKc"/>
    <property type="match status" value="1"/>
</dbReference>
<dbReference type="GO" id="GO:0007166">
    <property type="term" value="P:cell surface receptor signaling pathway"/>
    <property type="evidence" value="ECO:0007669"/>
    <property type="project" value="InterPro"/>
</dbReference>
<evidence type="ECO:0000256" key="2">
    <source>
        <dbReference type="ARBA" id="ARBA00022527"/>
    </source>
</evidence>
<evidence type="ECO:0000256" key="12">
    <source>
        <dbReference type="ARBA" id="ARBA00023157"/>
    </source>
</evidence>
<keyword evidence="10" id="KW-1133">Transmembrane helix</keyword>
<comment type="catalytic activity">
    <reaction evidence="13">
        <text>L-seryl-[protein] + ATP = O-phospho-L-seryl-[protein] + ADP + H(+)</text>
        <dbReference type="Rhea" id="RHEA:17989"/>
        <dbReference type="Rhea" id="RHEA-COMP:9863"/>
        <dbReference type="Rhea" id="RHEA-COMP:11604"/>
        <dbReference type="ChEBI" id="CHEBI:15378"/>
        <dbReference type="ChEBI" id="CHEBI:29999"/>
        <dbReference type="ChEBI" id="CHEBI:30616"/>
        <dbReference type="ChEBI" id="CHEBI:83421"/>
        <dbReference type="ChEBI" id="CHEBI:456216"/>
    </reaction>
</comment>
<dbReference type="CDD" id="cd14066">
    <property type="entry name" value="STKc_IRAK"/>
    <property type="match status" value="1"/>
</dbReference>
<dbReference type="GO" id="GO:0005524">
    <property type="term" value="F:ATP binding"/>
    <property type="evidence" value="ECO:0007669"/>
    <property type="project" value="UniProtKB-KW"/>
</dbReference>
<keyword evidence="11" id="KW-0472">Membrane</keyword>
<evidence type="ECO:0000256" key="6">
    <source>
        <dbReference type="ARBA" id="ARBA00022729"/>
    </source>
</evidence>
<evidence type="ECO:0000256" key="10">
    <source>
        <dbReference type="ARBA" id="ARBA00022989"/>
    </source>
</evidence>
<comment type="caution">
    <text evidence="15">Lacks conserved residue(s) required for the propagation of feature annotation.</text>
</comment>
<name>A0AAW2LKM0_9LAMI</name>
<evidence type="ECO:0000256" key="13">
    <source>
        <dbReference type="ARBA" id="ARBA00047558"/>
    </source>
</evidence>
<keyword evidence="4" id="KW-0808">Transferase</keyword>
<dbReference type="InterPro" id="IPR045274">
    <property type="entry name" value="WAK-like"/>
</dbReference>
<dbReference type="FunFam" id="3.30.200.20:FF:000043">
    <property type="entry name" value="Wall-associated receptor kinase 2"/>
    <property type="match status" value="1"/>
</dbReference>
<feature type="domain" description="Protein kinase" evidence="16">
    <location>
        <begin position="239"/>
        <end position="513"/>
    </location>
</feature>
<dbReference type="PROSITE" id="PS50011">
    <property type="entry name" value="PROTEIN_KINASE_DOM"/>
    <property type="match status" value="1"/>
</dbReference>
<dbReference type="SMART" id="SM00181">
    <property type="entry name" value="EGF"/>
    <property type="match status" value="2"/>
</dbReference>
<keyword evidence="8 18" id="KW-0418">Kinase</keyword>
<dbReference type="PROSITE" id="PS01187">
    <property type="entry name" value="EGF_CA"/>
    <property type="match status" value="1"/>
</dbReference>
<keyword evidence="6" id="KW-0732">Signal</keyword>
<evidence type="ECO:0000256" key="15">
    <source>
        <dbReference type="PROSITE-ProRule" id="PRU00076"/>
    </source>
</evidence>
<dbReference type="EMBL" id="JACGWK010000013">
    <property type="protein sequence ID" value="KAL0319288.1"/>
    <property type="molecule type" value="Genomic_DNA"/>
</dbReference>
<dbReference type="Gene3D" id="2.10.25.10">
    <property type="entry name" value="Laminin"/>
    <property type="match status" value="2"/>
</dbReference>
<dbReference type="PANTHER" id="PTHR27005">
    <property type="entry name" value="WALL-ASSOCIATED RECEPTOR KINASE-LIKE 21"/>
    <property type="match status" value="1"/>
</dbReference>
<dbReference type="SUPFAM" id="SSF56112">
    <property type="entry name" value="Protein kinase-like (PK-like)"/>
    <property type="match status" value="1"/>
</dbReference>
<evidence type="ECO:0000259" key="16">
    <source>
        <dbReference type="PROSITE" id="PS50011"/>
    </source>
</evidence>
<dbReference type="GO" id="GO:0005509">
    <property type="term" value="F:calcium ion binding"/>
    <property type="evidence" value="ECO:0007669"/>
    <property type="project" value="InterPro"/>
</dbReference>
<dbReference type="InterPro" id="IPR018097">
    <property type="entry name" value="EGF_Ca-bd_CS"/>
</dbReference>
<keyword evidence="5" id="KW-0812">Transmembrane</keyword>
<feature type="domain" description="EGF-like" evidence="17">
    <location>
        <begin position="88"/>
        <end position="124"/>
    </location>
</feature>
<comment type="caution">
    <text evidence="18">The sequence shown here is derived from an EMBL/GenBank/DDBJ whole genome shotgun (WGS) entry which is preliminary data.</text>
</comment>
<evidence type="ECO:0000256" key="3">
    <source>
        <dbReference type="ARBA" id="ARBA00022536"/>
    </source>
</evidence>
<evidence type="ECO:0000256" key="1">
    <source>
        <dbReference type="ARBA" id="ARBA00004479"/>
    </source>
</evidence>
<dbReference type="FunFam" id="2.10.25.10:FF:000653">
    <property type="entry name" value="Putative Fibrillin-1"/>
    <property type="match status" value="1"/>
</dbReference>
<dbReference type="CDD" id="cd00054">
    <property type="entry name" value="EGF_CA"/>
    <property type="match status" value="2"/>
</dbReference>
<dbReference type="SUPFAM" id="SSF57196">
    <property type="entry name" value="EGF/Laminin"/>
    <property type="match status" value="1"/>
</dbReference>
<dbReference type="InterPro" id="IPR000742">
    <property type="entry name" value="EGF"/>
</dbReference>
<keyword evidence="12" id="KW-1015">Disulfide bond</keyword>
<evidence type="ECO:0000256" key="8">
    <source>
        <dbReference type="ARBA" id="ARBA00022777"/>
    </source>
</evidence>
<evidence type="ECO:0000256" key="11">
    <source>
        <dbReference type="ARBA" id="ARBA00023136"/>
    </source>
</evidence>
<comment type="catalytic activity">
    <reaction evidence="14">
        <text>L-threonyl-[protein] + ATP = O-phospho-L-threonyl-[protein] + ADP + H(+)</text>
        <dbReference type="Rhea" id="RHEA:46608"/>
        <dbReference type="Rhea" id="RHEA-COMP:11060"/>
        <dbReference type="Rhea" id="RHEA-COMP:11605"/>
        <dbReference type="ChEBI" id="CHEBI:15378"/>
        <dbReference type="ChEBI" id="CHEBI:30013"/>
        <dbReference type="ChEBI" id="CHEBI:30616"/>
        <dbReference type="ChEBI" id="CHEBI:61977"/>
        <dbReference type="ChEBI" id="CHEBI:456216"/>
    </reaction>
</comment>
<evidence type="ECO:0000256" key="9">
    <source>
        <dbReference type="ARBA" id="ARBA00022840"/>
    </source>
</evidence>
<protein>
    <submittedName>
        <fullName evidence="18">Wall-associated receptor kinase-like 1</fullName>
    </submittedName>
</protein>
<dbReference type="Pfam" id="PF00069">
    <property type="entry name" value="Pkinase"/>
    <property type="match status" value="1"/>
</dbReference>
<keyword evidence="18" id="KW-0675">Receptor</keyword>
<keyword evidence="7" id="KW-0547">Nucleotide-binding</keyword>
<reference evidence="18" key="1">
    <citation type="submission" date="2020-06" db="EMBL/GenBank/DDBJ databases">
        <authorList>
            <person name="Li T."/>
            <person name="Hu X."/>
            <person name="Zhang T."/>
            <person name="Song X."/>
            <person name="Zhang H."/>
            <person name="Dai N."/>
            <person name="Sheng W."/>
            <person name="Hou X."/>
            <person name="Wei L."/>
        </authorList>
    </citation>
    <scope>NUCLEOTIDE SEQUENCE</scope>
    <source>
        <strain evidence="18">G01</strain>
        <tissue evidence="18">Leaf</tissue>
    </source>
</reference>
<evidence type="ECO:0000256" key="4">
    <source>
        <dbReference type="ARBA" id="ARBA00022679"/>
    </source>
</evidence>
<dbReference type="Gene3D" id="1.10.510.10">
    <property type="entry name" value="Transferase(Phosphotransferase) domain 1"/>
    <property type="match status" value="1"/>
</dbReference>
<keyword evidence="3 15" id="KW-0245">EGF-like domain</keyword>
<dbReference type="Gene3D" id="3.30.200.20">
    <property type="entry name" value="Phosphorylase Kinase, domain 1"/>
    <property type="match status" value="1"/>
</dbReference>
<dbReference type="SMART" id="SM00179">
    <property type="entry name" value="EGF_CA"/>
    <property type="match status" value="1"/>
</dbReference>
<evidence type="ECO:0000256" key="5">
    <source>
        <dbReference type="ARBA" id="ARBA00022692"/>
    </source>
</evidence>
<accession>A0AAW2LKM0</accession>
<dbReference type="PANTHER" id="PTHR27005:SF515">
    <property type="entry name" value="WALL-ASSOCIATED RECEPTOR KINASE-LIKE 10-RELATED"/>
    <property type="match status" value="1"/>
</dbReference>
<dbReference type="PROSITE" id="PS00010">
    <property type="entry name" value="ASX_HYDROXYL"/>
    <property type="match status" value="1"/>
</dbReference>
<dbReference type="GO" id="GO:0004674">
    <property type="term" value="F:protein serine/threonine kinase activity"/>
    <property type="evidence" value="ECO:0007669"/>
    <property type="project" value="UniProtKB-KW"/>
</dbReference>
<comment type="subcellular location">
    <subcellularLocation>
        <location evidence="1">Membrane</location>
        <topology evidence="1">Single-pass type I membrane protein</topology>
    </subcellularLocation>
</comment>
<keyword evidence="9" id="KW-0067">ATP-binding</keyword>
<dbReference type="PROSITE" id="PS00108">
    <property type="entry name" value="PROTEIN_KINASE_ST"/>
    <property type="match status" value="1"/>
</dbReference>
<dbReference type="Pfam" id="PF12947">
    <property type="entry name" value="EGF_3"/>
    <property type="match status" value="1"/>
</dbReference>
<dbReference type="InterPro" id="IPR008271">
    <property type="entry name" value="Ser/Thr_kinase_AS"/>
</dbReference>
<dbReference type="InterPro" id="IPR011009">
    <property type="entry name" value="Kinase-like_dom_sf"/>
</dbReference>
<dbReference type="AlphaFoldDB" id="A0AAW2LKM0"/>
<sequence>MNGSGLTYNKSDYLNSTASMYDGKVESPLLLEWRIGSENCSIAAKDSSKYACQENSVCKDSDTGAGGYNCDCIQGFEGNPYLSPGCLDINECENNICHQNAICTNTPGSFYCTCKHGYYGDGVGSRNGTGCSRVPQLQSPGIRASIGELNFQMLFRFFYSCTYSRCELWNGISTANLNWLFVAKGLHKRKQKNLRLKFFKRNGGLLLQQQQEMSSSTQGMPVKTRLFSAKELNKATDRFSQTRILGHGGQGTVYKGMLSDGQIVAIKKSKLVDEDQREQFINEVVILSQINHRNVVKLLGCCLETEVPLLVYEFVSNGTLFDHIRDENTEFPILWNMRLKIAADIAGALAYLHSATSLPIFHRDIKSTNILLDEKYVAKVSDFGISRSISVDQTHLTTMVKGTYGYLDPEYFQSSQFTEKSDVYSFGVVLTELLTGQRPLSGNGTTDERSLATRFLEAMEENSVGKILDNQVLKQCNDLDEVVAVARLAERCLSLNGKKRPTMREVAMELEILRFSQSYSSAAEDHGRGASSRKATHSLI</sequence>
<dbReference type="GO" id="GO:0005886">
    <property type="term" value="C:plasma membrane"/>
    <property type="evidence" value="ECO:0007669"/>
    <property type="project" value="TreeGrafter"/>
</dbReference>
<dbReference type="PROSITE" id="PS50026">
    <property type="entry name" value="EGF_3"/>
    <property type="match status" value="1"/>
</dbReference>
<organism evidence="18">
    <name type="scientific">Sesamum angustifolium</name>
    <dbReference type="NCBI Taxonomy" id="2727405"/>
    <lineage>
        <taxon>Eukaryota</taxon>
        <taxon>Viridiplantae</taxon>
        <taxon>Streptophyta</taxon>
        <taxon>Embryophyta</taxon>
        <taxon>Tracheophyta</taxon>
        <taxon>Spermatophyta</taxon>
        <taxon>Magnoliopsida</taxon>
        <taxon>eudicotyledons</taxon>
        <taxon>Gunneridae</taxon>
        <taxon>Pentapetalae</taxon>
        <taxon>asterids</taxon>
        <taxon>lamiids</taxon>
        <taxon>Lamiales</taxon>
        <taxon>Pedaliaceae</taxon>
        <taxon>Sesamum</taxon>
    </lineage>
</organism>
<gene>
    <name evidence="18" type="ORF">Sangu_2085000</name>
</gene>
<keyword evidence="2" id="KW-0723">Serine/threonine-protein kinase</keyword>
<dbReference type="InterPro" id="IPR000719">
    <property type="entry name" value="Prot_kinase_dom"/>
</dbReference>
<dbReference type="InterPro" id="IPR024731">
    <property type="entry name" value="NELL2-like_EGF"/>
</dbReference>